<sequence>MGRLLSFLLWPKMVTVYGKASLFSFKVLESKMPQAGVESTSWKSVARAFSPYTVLGIFPGHLLGGVRFVKGYPWVVDSSLMPRTQNGTNSLSLSSSSKRLMSQILRPEKKNKKLDQESISLSSERDENRAMRLPSFPD</sequence>
<reference evidence="2 3" key="1">
    <citation type="submission" date="2024-01" db="EMBL/GenBank/DDBJ databases">
        <title>The genomes of 5 underutilized Papilionoideae crops provide insights into root nodulation and disease resistanc.</title>
        <authorList>
            <person name="Jiang F."/>
        </authorList>
    </citation>
    <scope>NUCLEOTIDE SEQUENCE [LARGE SCALE GENOMIC DNA]</scope>
    <source>
        <strain evidence="2">LVBAO_FW01</strain>
        <tissue evidence="2">Leaves</tissue>
    </source>
</reference>
<dbReference type="AlphaFoldDB" id="A0AAN9LYL1"/>
<accession>A0AAN9LYL1</accession>
<dbReference type="Proteomes" id="UP001367508">
    <property type="component" value="Unassembled WGS sequence"/>
</dbReference>
<feature type="region of interest" description="Disordered" evidence="1">
    <location>
        <begin position="105"/>
        <end position="138"/>
    </location>
</feature>
<evidence type="ECO:0000313" key="3">
    <source>
        <dbReference type="Proteomes" id="UP001367508"/>
    </source>
</evidence>
<organism evidence="2 3">
    <name type="scientific">Canavalia gladiata</name>
    <name type="common">Sword bean</name>
    <name type="synonym">Dolichos gladiatus</name>
    <dbReference type="NCBI Taxonomy" id="3824"/>
    <lineage>
        <taxon>Eukaryota</taxon>
        <taxon>Viridiplantae</taxon>
        <taxon>Streptophyta</taxon>
        <taxon>Embryophyta</taxon>
        <taxon>Tracheophyta</taxon>
        <taxon>Spermatophyta</taxon>
        <taxon>Magnoliopsida</taxon>
        <taxon>eudicotyledons</taxon>
        <taxon>Gunneridae</taxon>
        <taxon>Pentapetalae</taxon>
        <taxon>rosids</taxon>
        <taxon>fabids</taxon>
        <taxon>Fabales</taxon>
        <taxon>Fabaceae</taxon>
        <taxon>Papilionoideae</taxon>
        <taxon>50 kb inversion clade</taxon>
        <taxon>NPAAA clade</taxon>
        <taxon>indigoferoid/millettioid clade</taxon>
        <taxon>Phaseoleae</taxon>
        <taxon>Canavalia</taxon>
    </lineage>
</organism>
<evidence type="ECO:0000313" key="2">
    <source>
        <dbReference type="EMBL" id="KAK7344850.1"/>
    </source>
</evidence>
<evidence type="ECO:0000256" key="1">
    <source>
        <dbReference type="SAM" id="MobiDB-lite"/>
    </source>
</evidence>
<protein>
    <submittedName>
        <fullName evidence="2">Uncharacterized protein</fullName>
    </submittedName>
</protein>
<gene>
    <name evidence="2" type="ORF">VNO77_14997</name>
</gene>
<proteinExistence type="predicted"/>
<name>A0AAN9LYL1_CANGL</name>
<dbReference type="EMBL" id="JAYMYQ010000003">
    <property type="protein sequence ID" value="KAK7344850.1"/>
    <property type="molecule type" value="Genomic_DNA"/>
</dbReference>
<keyword evidence="3" id="KW-1185">Reference proteome</keyword>
<comment type="caution">
    <text evidence="2">The sequence shown here is derived from an EMBL/GenBank/DDBJ whole genome shotgun (WGS) entry which is preliminary data.</text>
</comment>